<feature type="compositionally biased region" description="Basic and acidic residues" evidence="6">
    <location>
        <begin position="966"/>
        <end position="977"/>
    </location>
</feature>
<dbReference type="SUPFAM" id="SSF81324">
    <property type="entry name" value="Voltage-gated potassium channels"/>
    <property type="match status" value="2"/>
</dbReference>
<dbReference type="SUPFAM" id="SSF50044">
    <property type="entry name" value="SH3-domain"/>
    <property type="match status" value="1"/>
</dbReference>
<feature type="transmembrane region" description="Helical" evidence="7">
    <location>
        <begin position="286"/>
        <end position="307"/>
    </location>
</feature>
<evidence type="ECO:0000256" key="5">
    <source>
        <dbReference type="ARBA" id="ARBA00023136"/>
    </source>
</evidence>
<evidence type="ECO:0000256" key="7">
    <source>
        <dbReference type="SAM" id="Phobius"/>
    </source>
</evidence>
<feature type="transmembrane region" description="Helical" evidence="7">
    <location>
        <begin position="248"/>
        <end position="266"/>
    </location>
</feature>
<comment type="caution">
    <text evidence="9">The sequence shown here is derived from an EMBL/GenBank/DDBJ whole genome shotgun (WGS) entry which is preliminary data.</text>
</comment>
<feature type="transmembrane region" description="Helical" evidence="7">
    <location>
        <begin position="386"/>
        <end position="405"/>
    </location>
</feature>
<dbReference type="EMBL" id="CAWYQH010000163">
    <property type="protein sequence ID" value="CAK8697363.1"/>
    <property type="molecule type" value="Genomic_DNA"/>
</dbReference>
<dbReference type="Gene3D" id="1.20.120.350">
    <property type="entry name" value="Voltage-gated potassium channels. Chain C"/>
    <property type="match status" value="2"/>
</dbReference>
<keyword evidence="3 7" id="KW-0812">Transmembrane</keyword>
<name>A0ABP0H1H4_CLALP</name>
<feature type="region of interest" description="Disordered" evidence="6">
    <location>
        <begin position="928"/>
        <end position="1026"/>
    </location>
</feature>
<evidence type="ECO:0000256" key="6">
    <source>
        <dbReference type="SAM" id="MobiDB-lite"/>
    </source>
</evidence>
<dbReference type="Gene3D" id="1.10.287.70">
    <property type="match status" value="2"/>
</dbReference>
<sequence>MGDNIENSQVSLVSVASEHNEHCNSSETPDIQPPKRSFFSFINFKRKLNKPNPLAIKRRRVGVAGPSVVSVSQNVAFPEIKRQPKAKKTFKWMIKHNNGNTTIANGHSLQAKTKLNENSLPVTVEQQETPAHDDSEKKFSWKKFLPNWPSLFKSEAQKSDFKLTRRNSSDKFAHLSFLTPALILHPLMNGSDSVTKGFSDKLEGDFQLNLAAAHINDAINGRGRFGEARAIFQPLNIRRCFQVISSKWWAGLVYLIIAVHCLMLLWEQPVQPVSVGQQWITNIHPAVLAADAVCLLIYIVDIALHFLFLTWTHIWSAKENMWLRVEFVFTVFFVIDFIILVAEVVTQLRLVCPFRCLRASMLLCKSKNVAHIFNVLLSIISKLGKVFLIITIFIVTFAAIGLHVFMLDYHDLINVCSNSTSYSWNCTDVYDGAFDQVAIAAMHMFVLMSTENYPEFIIPAFVNNWVSFFYFGLYLYAGVFFLTAILLAIIVESYWDYSKRHVKQERKQQREELAKAWNLLDPLGQGQLSVDDPQLLKLFKILKPKNKQDENLELINYMSMYGDGLIDSYDWTTKAIETLSFEFQEEPIPKPLKNPAKLFFWDRLQKICQKLMHARATSVSILVLILLHSILFCLMWKGIDDNTQLAMQSARTSIVLIFVLEVILRLIADGKSLLNLFDVLDMSLVICALIGCIAWYSLWFTNQRTPSVNLGGCVVVSGLSILFRAVFNSQHARTAVAVLRNIYPVMFDLILLVITIIFIYAVLGLEMFQDKTLAKSSSHGYEGSYVEYGCGVGFETFGCSLLIVFQIVTTNDWQEIMLGAFYDAGWPYVFYFLSCYLIVDMIVMNLFVAISIEAYKKLARDNTSLYSGMETIQSDDKVDINNEKPPKESFTTAARNTLSEIFATSRKPKDCDGTSTLTGFASSPYAVRRGTLGSLGPRTPTPSTRMERSASNASTIRSNRSNSPYRELRSDTEEGMKRNSPVPVADPKHRSMEERQKMLKQRGEKVRKKRRRTKQEEKKLMTESKQEVQQLQMDDIVRLKRAVRVIKAFHARNADEMNLREGDVVDISEKNNDMLRGPNGWFPANHVVQMAKASAAGGKMDKGIINERTQEKDDLKQSRVKSHMDSPVEVRKPQPLSPGPPRQHRISQSRMIRRMDGAGWRREIHGEMTVMNKDELHDLSKMFRGGLERRHTSHLRSVPTQLALRVNEQLNEEDEAEEDTTLPQVTVSEVKLESEVAGKRNEEKHEEATITSDTNTLTLSVPSPSRRQVRKKLNQNGDGGIPEWMQKFVSEKEIDLKKDVKLEDSFSSTPSSEDERELAFSKILMEDEKALPNIAETSLVIN</sequence>
<evidence type="ECO:0000313" key="9">
    <source>
        <dbReference type="EMBL" id="CAK8697363.1"/>
    </source>
</evidence>
<feature type="transmembrane region" description="Helical" evidence="7">
    <location>
        <begin position="468"/>
        <end position="491"/>
    </location>
</feature>
<feature type="transmembrane region" description="Helical" evidence="7">
    <location>
        <begin position="742"/>
        <end position="765"/>
    </location>
</feature>
<keyword evidence="4 7" id="KW-1133">Transmembrane helix</keyword>
<evidence type="ECO:0000259" key="8">
    <source>
        <dbReference type="SMART" id="SM00326"/>
    </source>
</evidence>
<dbReference type="InterPro" id="IPR027359">
    <property type="entry name" value="Volt_channel_dom_sf"/>
</dbReference>
<evidence type="ECO:0000256" key="4">
    <source>
        <dbReference type="ARBA" id="ARBA00022989"/>
    </source>
</evidence>
<dbReference type="Proteomes" id="UP001642483">
    <property type="component" value="Unassembled WGS sequence"/>
</dbReference>
<dbReference type="SMART" id="SM00326">
    <property type="entry name" value="SH3"/>
    <property type="match status" value="1"/>
</dbReference>
<feature type="compositionally biased region" description="Basic and acidic residues" evidence="6">
    <location>
        <begin position="986"/>
        <end position="1004"/>
    </location>
</feature>
<comment type="subcellular location">
    <subcellularLocation>
        <location evidence="1">Membrane</location>
        <topology evidence="1">Multi-pass membrane protein</topology>
    </subcellularLocation>
</comment>
<dbReference type="InterPro" id="IPR005821">
    <property type="entry name" value="Ion_trans_dom"/>
</dbReference>
<keyword evidence="10" id="KW-1185">Reference proteome</keyword>
<evidence type="ECO:0000256" key="1">
    <source>
        <dbReference type="ARBA" id="ARBA00004141"/>
    </source>
</evidence>
<reference evidence="9 10" key="1">
    <citation type="submission" date="2024-02" db="EMBL/GenBank/DDBJ databases">
        <authorList>
            <person name="Daric V."/>
            <person name="Darras S."/>
        </authorList>
    </citation>
    <scope>NUCLEOTIDE SEQUENCE [LARGE SCALE GENOMIC DNA]</scope>
</reference>
<feature type="region of interest" description="Disordered" evidence="6">
    <location>
        <begin position="1109"/>
        <end position="1148"/>
    </location>
</feature>
<evidence type="ECO:0000256" key="3">
    <source>
        <dbReference type="ARBA" id="ARBA00022692"/>
    </source>
</evidence>
<feature type="domain" description="SH3" evidence="8">
    <location>
        <begin position="1041"/>
        <end position="1091"/>
    </location>
</feature>
<dbReference type="InterPro" id="IPR036028">
    <property type="entry name" value="SH3-like_dom_sf"/>
</dbReference>
<feature type="compositionally biased region" description="Basic and acidic residues" evidence="6">
    <location>
        <begin position="1014"/>
        <end position="1026"/>
    </location>
</feature>
<evidence type="ECO:0000313" key="10">
    <source>
        <dbReference type="Proteomes" id="UP001642483"/>
    </source>
</evidence>
<dbReference type="Pfam" id="PF00520">
    <property type="entry name" value="Ion_trans"/>
    <property type="match status" value="2"/>
</dbReference>
<feature type="transmembrane region" description="Helical" evidence="7">
    <location>
        <begin position="679"/>
        <end position="698"/>
    </location>
</feature>
<organism evidence="9 10">
    <name type="scientific">Clavelina lepadiformis</name>
    <name type="common">Light-bulb sea squirt</name>
    <name type="synonym">Ascidia lepadiformis</name>
    <dbReference type="NCBI Taxonomy" id="159417"/>
    <lineage>
        <taxon>Eukaryota</taxon>
        <taxon>Metazoa</taxon>
        <taxon>Chordata</taxon>
        <taxon>Tunicata</taxon>
        <taxon>Ascidiacea</taxon>
        <taxon>Aplousobranchia</taxon>
        <taxon>Clavelinidae</taxon>
        <taxon>Clavelina</taxon>
    </lineage>
</organism>
<feature type="transmembrane region" description="Helical" evidence="7">
    <location>
        <begin position="327"/>
        <end position="351"/>
    </location>
</feature>
<dbReference type="Gene3D" id="2.30.30.40">
    <property type="entry name" value="SH3 Domains"/>
    <property type="match status" value="1"/>
</dbReference>
<gene>
    <name evidence="9" type="ORF">CVLEPA_LOCUS30605</name>
</gene>
<feature type="transmembrane region" description="Helical" evidence="7">
    <location>
        <begin position="619"/>
        <end position="639"/>
    </location>
</feature>
<keyword evidence="5 7" id="KW-0472">Membrane</keyword>
<dbReference type="PANTHER" id="PTHR46726:SF2">
    <property type="entry name" value="SH3 DOMAIN-CONTAINING PROTEIN"/>
    <property type="match status" value="1"/>
</dbReference>
<protein>
    <recommendedName>
        <fullName evidence="8">SH3 domain-containing protein</fullName>
    </recommendedName>
</protein>
<feature type="compositionally biased region" description="Polar residues" evidence="6">
    <location>
        <begin position="941"/>
        <end position="964"/>
    </location>
</feature>
<keyword evidence="2" id="KW-0728">SH3 domain</keyword>
<feature type="transmembrane region" description="Helical" evidence="7">
    <location>
        <begin position="828"/>
        <end position="850"/>
    </location>
</feature>
<feature type="compositionally biased region" description="Basic and acidic residues" evidence="6">
    <location>
        <begin position="1109"/>
        <end position="1132"/>
    </location>
</feature>
<evidence type="ECO:0000256" key="2">
    <source>
        <dbReference type="ARBA" id="ARBA00022443"/>
    </source>
</evidence>
<dbReference type="PANTHER" id="PTHR46726">
    <property type="entry name" value="TWO PORE CHANNEL 3"/>
    <property type="match status" value="1"/>
</dbReference>
<dbReference type="InterPro" id="IPR001452">
    <property type="entry name" value="SH3_domain"/>
</dbReference>
<feature type="transmembrane region" description="Helical" evidence="7">
    <location>
        <begin position="785"/>
        <end position="808"/>
    </location>
</feature>
<proteinExistence type="predicted"/>
<accession>A0ABP0H1H4</accession>